<dbReference type="OrthoDB" id="6603449at2"/>
<protein>
    <submittedName>
        <fullName evidence="3">PTS system, ascorbate-specific IIB component</fullName>
    </submittedName>
</protein>
<evidence type="ECO:0000256" key="1">
    <source>
        <dbReference type="ARBA" id="ARBA00022679"/>
    </source>
</evidence>
<dbReference type="GO" id="GO:0009401">
    <property type="term" value="P:phosphoenolpyruvate-dependent sugar phosphotransferase system"/>
    <property type="evidence" value="ECO:0007669"/>
    <property type="project" value="InterPro"/>
</dbReference>
<accession>A0A1H8U9X3</accession>
<dbReference type="RefSeq" id="WP_091745805.1">
    <property type="nucleotide sequence ID" value="NZ_FODY01000008.1"/>
</dbReference>
<evidence type="ECO:0000313" key="4">
    <source>
        <dbReference type="Proteomes" id="UP000198847"/>
    </source>
</evidence>
<sequence>MSKRYEITALCGMGLGTSSLARMAIMDFVSKNKISANVTVADIGMIKGLKSDIILTTKSMESHIPPHIYETAKVVFVTNLIKKDEINNSLIAIFKEWGVLV</sequence>
<keyword evidence="1" id="KW-0808">Transferase</keyword>
<evidence type="ECO:0000313" key="3">
    <source>
        <dbReference type="EMBL" id="SEO99837.1"/>
    </source>
</evidence>
<dbReference type="Pfam" id="PF02302">
    <property type="entry name" value="PTS_IIB"/>
    <property type="match status" value="1"/>
</dbReference>
<proteinExistence type="predicted"/>
<dbReference type="SUPFAM" id="SSF52794">
    <property type="entry name" value="PTS system IIB component-like"/>
    <property type="match status" value="1"/>
</dbReference>
<dbReference type="Gene3D" id="3.40.50.2300">
    <property type="match status" value="1"/>
</dbReference>
<evidence type="ECO:0000259" key="2">
    <source>
        <dbReference type="Pfam" id="PF02302"/>
    </source>
</evidence>
<dbReference type="InterPro" id="IPR036095">
    <property type="entry name" value="PTS_EIIB-like_sf"/>
</dbReference>
<feature type="domain" description="Phosphotransferase system EIIB component type 2/3" evidence="2">
    <location>
        <begin position="7"/>
        <end position="87"/>
    </location>
</feature>
<dbReference type="Proteomes" id="UP000198847">
    <property type="component" value="Unassembled WGS sequence"/>
</dbReference>
<dbReference type="AlphaFoldDB" id="A0A1H8U9X3"/>
<keyword evidence="4" id="KW-1185">Reference proteome</keyword>
<dbReference type="EMBL" id="FODY01000008">
    <property type="protein sequence ID" value="SEO99837.1"/>
    <property type="molecule type" value="Genomic_DNA"/>
</dbReference>
<reference evidence="3 4" key="1">
    <citation type="submission" date="2016-10" db="EMBL/GenBank/DDBJ databases">
        <authorList>
            <person name="de Groot N.N."/>
        </authorList>
    </citation>
    <scope>NUCLEOTIDE SEQUENCE [LARGE SCALE GENOMIC DNA]</scope>
    <source>
        <strain evidence="3 4">DSM 13305</strain>
    </source>
</reference>
<dbReference type="InterPro" id="IPR003501">
    <property type="entry name" value="PTS_EIIB_2/3"/>
</dbReference>
<gene>
    <name evidence="3" type="ORF">SAMN04490178_10893</name>
</gene>
<name>A0A1H8U9X3_9FIRM</name>
<dbReference type="GO" id="GO:0008982">
    <property type="term" value="F:protein-N(PI)-phosphohistidine-sugar phosphotransferase activity"/>
    <property type="evidence" value="ECO:0007669"/>
    <property type="project" value="InterPro"/>
</dbReference>
<dbReference type="STRING" id="112903.SAMN04490178_10893"/>
<organism evidence="3 4">
    <name type="scientific">Propionispora vibrioides</name>
    <dbReference type="NCBI Taxonomy" id="112903"/>
    <lineage>
        <taxon>Bacteria</taxon>
        <taxon>Bacillati</taxon>
        <taxon>Bacillota</taxon>
        <taxon>Negativicutes</taxon>
        <taxon>Selenomonadales</taxon>
        <taxon>Sporomusaceae</taxon>
        <taxon>Propionispora</taxon>
    </lineage>
</organism>